<evidence type="ECO:0000313" key="2">
    <source>
        <dbReference type="EMBL" id="KAK7583918.1"/>
    </source>
</evidence>
<keyword evidence="3" id="KW-1185">Reference proteome</keyword>
<feature type="region of interest" description="Disordered" evidence="1">
    <location>
        <begin position="162"/>
        <end position="187"/>
    </location>
</feature>
<feature type="compositionally biased region" description="Pro residues" evidence="1">
    <location>
        <begin position="116"/>
        <end position="125"/>
    </location>
</feature>
<feature type="compositionally biased region" description="Low complexity" evidence="1">
    <location>
        <begin position="25"/>
        <end position="38"/>
    </location>
</feature>
<gene>
    <name evidence="2" type="ORF">V9T40_004881</name>
</gene>
<dbReference type="Proteomes" id="UP001367676">
    <property type="component" value="Unassembled WGS sequence"/>
</dbReference>
<dbReference type="AlphaFoldDB" id="A0AAN9TCT3"/>
<feature type="region of interest" description="Disordered" evidence="1">
    <location>
        <begin position="21"/>
        <end position="148"/>
    </location>
</feature>
<evidence type="ECO:0000313" key="3">
    <source>
        <dbReference type="Proteomes" id="UP001367676"/>
    </source>
</evidence>
<reference evidence="2 3" key="1">
    <citation type="submission" date="2024-03" db="EMBL/GenBank/DDBJ databases">
        <title>Adaptation during the transition from Ophiocordyceps entomopathogen to insect associate is accompanied by gene loss and intensified selection.</title>
        <authorList>
            <person name="Ward C.M."/>
            <person name="Onetto C.A."/>
            <person name="Borneman A.R."/>
        </authorList>
    </citation>
    <scope>NUCLEOTIDE SEQUENCE [LARGE SCALE GENOMIC DNA]</scope>
    <source>
        <strain evidence="2">AWRI1</strain>
        <tissue evidence="2">Single Adult Female</tissue>
    </source>
</reference>
<evidence type="ECO:0000256" key="1">
    <source>
        <dbReference type="SAM" id="MobiDB-lite"/>
    </source>
</evidence>
<feature type="compositionally biased region" description="Basic and acidic residues" evidence="1">
    <location>
        <begin position="95"/>
        <end position="108"/>
    </location>
</feature>
<organism evidence="2 3">
    <name type="scientific">Parthenolecanium corni</name>
    <dbReference type="NCBI Taxonomy" id="536013"/>
    <lineage>
        <taxon>Eukaryota</taxon>
        <taxon>Metazoa</taxon>
        <taxon>Ecdysozoa</taxon>
        <taxon>Arthropoda</taxon>
        <taxon>Hexapoda</taxon>
        <taxon>Insecta</taxon>
        <taxon>Pterygota</taxon>
        <taxon>Neoptera</taxon>
        <taxon>Paraneoptera</taxon>
        <taxon>Hemiptera</taxon>
        <taxon>Sternorrhyncha</taxon>
        <taxon>Coccoidea</taxon>
        <taxon>Coccidae</taxon>
        <taxon>Parthenolecanium</taxon>
    </lineage>
</organism>
<accession>A0AAN9TCT3</accession>
<feature type="compositionally biased region" description="Low complexity" evidence="1">
    <location>
        <begin position="130"/>
        <end position="148"/>
    </location>
</feature>
<comment type="caution">
    <text evidence="2">The sequence shown here is derived from an EMBL/GenBank/DDBJ whole genome shotgun (WGS) entry which is preliminary data.</text>
</comment>
<name>A0AAN9TCT3_9HEMI</name>
<feature type="compositionally biased region" description="Polar residues" evidence="1">
    <location>
        <begin position="61"/>
        <end position="78"/>
    </location>
</feature>
<protein>
    <submittedName>
        <fullName evidence="2">Uncharacterized protein</fullName>
    </submittedName>
</protein>
<proteinExistence type="predicted"/>
<dbReference type="EMBL" id="JBBCAQ010000032">
    <property type="protein sequence ID" value="KAK7583918.1"/>
    <property type="molecule type" value="Genomic_DNA"/>
</dbReference>
<sequence>MWARVSIDKELCSGWMLAVGRNSGSASSCPRRSALSPSLRPPPAGLADEQPPSPNCATHAESGSLSVYAQSRKTSGGVNESEKEDAAVGKFGANAREKRAREKRRTSVEEAMSSSPPLPPPPPPSVANESKTSSAAADATTSSNAAAAAIPSAATANSIVLGNGAAAGGPSTAVSKQASPSPSPARITAAAAGDAPRTDVKGCAYLHLLPNTILMYVKKLIFSAKAEPCSLSNESGKDNIARSKNG</sequence>